<evidence type="ECO:0000313" key="1">
    <source>
        <dbReference type="EMBL" id="EKF59389.1"/>
    </source>
</evidence>
<name>K2Q6V1_9HYPH</name>
<accession>K2Q6V1</accession>
<keyword evidence="2" id="KW-1185">Reference proteome</keyword>
<sequence>MKEGLIERIQGLGFWRVNIRPLRAPDALLTLAQCRELVTKSSVSLRGWDYPHISTRDDEQGGIENVGDFVQGWCDWYHHVEFWRMYKSTQFLHYKALREDLNDDIPAKPDGPFLGVGASIYTMTELVEFTFRLFRAGLYREGAQIHVTIGNTQDRTLWIDDPMRMGFSYPRKTAATKIEVQRQLSAADLEGEPKDISSEMVVELFDHFGWAVDRGRIQDDQSRFYRRQF</sequence>
<gene>
    <name evidence="1" type="ORF">QWE_11341</name>
</gene>
<organism evidence="1 2">
    <name type="scientific">Agrobacterium albertimagni AOL15</name>
    <dbReference type="NCBI Taxonomy" id="1156935"/>
    <lineage>
        <taxon>Bacteria</taxon>
        <taxon>Pseudomonadati</taxon>
        <taxon>Pseudomonadota</taxon>
        <taxon>Alphaproteobacteria</taxon>
        <taxon>Hyphomicrobiales</taxon>
        <taxon>Rhizobiaceae</taxon>
        <taxon>Rhizobium/Agrobacterium group</taxon>
        <taxon>Agrobacterium</taxon>
    </lineage>
</organism>
<protein>
    <submittedName>
        <fullName evidence="1">Uncharacterized protein</fullName>
    </submittedName>
</protein>
<reference evidence="1 2" key="1">
    <citation type="journal article" date="2012" name="J. Bacteriol.">
        <title>Draft Genome Sequence of Agrobacterium albertimagni Strain AOL15.</title>
        <authorList>
            <person name="Trimble W.L."/>
            <person name="Phung le T."/>
            <person name="Meyer F."/>
            <person name="Gilbert J.A."/>
            <person name="Silver S."/>
        </authorList>
    </citation>
    <scope>NUCLEOTIDE SEQUENCE [LARGE SCALE GENOMIC DNA]</scope>
    <source>
        <strain evidence="1 2">AOL15</strain>
    </source>
</reference>
<dbReference type="AlphaFoldDB" id="K2Q6V1"/>
<proteinExistence type="predicted"/>
<dbReference type="OrthoDB" id="8410076at2"/>
<dbReference type="RefSeq" id="WP_006726258.1">
    <property type="nucleotide sequence ID" value="NZ_ALJF01000009.1"/>
</dbReference>
<evidence type="ECO:0000313" key="2">
    <source>
        <dbReference type="Proteomes" id="UP000007123"/>
    </source>
</evidence>
<comment type="caution">
    <text evidence="1">The sequence shown here is derived from an EMBL/GenBank/DDBJ whole genome shotgun (WGS) entry which is preliminary data.</text>
</comment>
<dbReference type="Proteomes" id="UP000007123">
    <property type="component" value="Unassembled WGS sequence"/>
</dbReference>
<dbReference type="EMBL" id="ALJF01000009">
    <property type="protein sequence ID" value="EKF59389.1"/>
    <property type="molecule type" value="Genomic_DNA"/>
</dbReference>